<feature type="transmembrane region" description="Helical" evidence="2">
    <location>
        <begin position="113"/>
        <end position="133"/>
    </location>
</feature>
<proteinExistence type="predicted"/>
<keyword evidence="2" id="KW-0472">Membrane</keyword>
<dbReference type="Proteomes" id="UP000218151">
    <property type="component" value="Unassembled WGS sequence"/>
</dbReference>
<evidence type="ECO:0000313" key="4">
    <source>
        <dbReference type="Proteomes" id="UP000218151"/>
    </source>
</evidence>
<keyword evidence="2" id="KW-0812">Transmembrane</keyword>
<feature type="compositionally biased region" description="Low complexity" evidence="1">
    <location>
        <begin position="65"/>
        <end position="79"/>
    </location>
</feature>
<protein>
    <submittedName>
        <fullName evidence="3">Uncharacterized protein</fullName>
    </submittedName>
</protein>
<feature type="compositionally biased region" description="Low complexity" evidence="1">
    <location>
        <begin position="27"/>
        <end position="42"/>
    </location>
</feature>
<sequence length="152" mass="15144">MSHIPASKMPHAHAEGDTIDEQPPQPNNAQPEPEPTTATPLTSQAPATATGNREGSSADETARDAGAPQAAGGATAQPAVDGTVTAQGENADAGSDATSTASKVRSGLRSRTGIAALAIGGLAIAGGIAAALFPRGQAKDEGKSKKRRRKKS</sequence>
<comment type="caution">
    <text evidence="3">The sequence shown here is derived from an EMBL/GenBank/DDBJ whole genome shotgun (WGS) entry which is preliminary data.</text>
</comment>
<dbReference type="AlphaFoldDB" id="A0A2A2SJ93"/>
<feature type="compositionally biased region" description="Low complexity" evidence="1">
    <location>
        <begin position="91"/>
        <end position="102"/>
    </location>
</feature>
<gene>
    <name evidence="3" type="ORF">CKY28_00940</name>
</gene>
<keyword evidence="4" id="KW-1185">Reference proteome</keyword>
<dbReference type="EMBL" id="NSLI01000001">
    <property type="protein sequence ID" value="PAX09354.1"/>
    <property type="molecule type" value="Genomic_DNA"/>
</dbReference>
<name>A0A2A2SJ93_9SPHN</name>
<evidence type="ECO:0000256" key="2">
    <source>
        <dbReference type="SAM" id="Phobius"/>
    </source>
</evidence>
<dbReference type="RefSeq" id="WP_095996460.1">
    <property type="nucleotide sequence ID" value="NZ_NSLI01000001.1"/>
</dbReference>
<organism evidence="3 4">
    <name type="scientific">Sphingomonas lenta</name>
    <dbReference type="NCBI Taxonomy" id="1141887"/>
    <lineage>
        <taxon>Bacteria</taxon>
        <taxon>Pseudomonadati</taxon>
        <taxon>Pseudomonadota</taxon>
        <taxon>Alphaproteobacteria</taxon>
        <taxon>Sphingomonadales</taxon>
        <taxon>Sphingomonadaceae</taxon>
        <taxon>Sphingomonas</taxon>
    </lineage>
</organism>
<accession>A0A2A2SJ93</accession>
<reference evidence="4" key="1">
    <citation type="submission" date="2017-09" db="EMBL/GenBank/DDBJ databases">
        <authorList>
            <person name="Feng G."/>
            <person name="Zhu H."/>
        </authorList>
    </citation>
    <scope>NUCLEOTIDE SEQUENCE [LARGE SCALE GENOMIC DNA]</scope>
    <source>
        <strain evidence="4">1PNM-20</strain>
    </source>
</reference>
<evidence type="ECO:0000256" key="1">
    <source>
        <dbReference type="SAM" id="MobiDB-lite"/>
    </source>
</evidence>
<feature type="region of interest" description="Disordered" evidence="1">
    <location>
        <begin position="1"/>
        <end position="109"/>
    </location>
</feature>
<evidence type="ECO:0000313" key="3">
    <source>
        <dbReference type="EMBL" id="PAX09354.1"/>
    </source>
</evidence>
<feature type="compositionally biased region" description="Polar residues" evidence="1">
    <location>
        <begin position="43"/>
        <end position="59"/>
    </location>
</feature>
<keyword evidence="2" id="KW-1133">Transmembrane helix</keyword>